<dbReference type="Pfam" id="PF12680">
    <property type="entry name" value="SnoaL_2"/>
    <property type="match status" value="1"/>
</dbReference>
<dbReference type="Gene3D" id="3.10.450.50">
    <property type="match status" value="1"/>
</dbReference>
<dbReference type="SUPFAM" id="SSF54427">
    <property type="entry name" value="NTF2-like"/>
    <property type="match status" value="1"/>
</dbReference>
<dbReference type="Proteomes" id="UP000467249">
    <property type="component" value="Chromosome"/>
</dbReference>
<name>A0A6N4W6D0_9MYCO</name>
<dbReference type="AlphaFoldDB" id="A0A6N4W6D0"/>
<protein>
    <recommendedName>
        <fullName evidence="1">SnoaL-like domain-containing protein</fullName>
    </recommendedName>
</protein>
<accession>A0A6N4W6D0</accession>
<dbReference type="RefSeq" id="WP_163803470.1">
    <property type="nucleotide sequence ID" value="NZ_AP022620.1"/>
</dbReference>
<evidence type="ECO:0000259" key="1">
    <source>
        <dbReference type="Pfam" id="PF12680"/>
    </source>
</evidence>
<feature type="domain" description="SnoaL-like" evidence="1">
    <location>
        <begin position="12"/>
        <end position="103"/>
    </location>
</feature>
<proteinExistence type="predicted"/>
<evidence type="ECO:0000313" key="3">
    <source>
        <dbReference type="Proteomes" id="UP000467249"/>
    </source>
</evidence>
<sequence>MSGPRSDLLAAVQRSPEAAATHDRPGWVGLFAPDGRVEDPVGSRPHVGGHAIGRFYDTFIGPRDIVFHPDADIVCGSTVIRDVVLGVAMGPSVTMRIPAVLRYDLRQVDGEWKFQRLQAYWELPAMMLQFLGNGLAAGSQGMALSRALLGNQGLRGAVGFAAGFRGPRIRGRRTVRALLDAIAVGDELRARRTLTSGAVVTRAERTTMKFSALREELSGRSPVKILVAGSSVTVSLAGPAPAVLVAELVDSGRAISTLTYFAE</sequence>
<dbReference type="InterPro" id="IPR037401">
    <property type="entry name" value="SnoaL-like"/>
</dbReference>
<organism evidence="2 3">
    <name type="scientific">Mycolicibacterium anyangense</name>
    <dbReference type="NCBI Taxonomy" id="1431246"/>
    <lineage>
        <taxon>Bacteria</taxon>
        <taxon>Bacillati</taxon>
        <taxon>Actinomycetota</taxon>
        <taxon>Actinomycetes</taxon>
        <taxon>Mycobacteriales</taxon>
        <taxon>Mycobacteriaceae</taxon>
        <taxon>Mycolicibacterium</taxon>
    </lineage>
</organism>
<reference evidence="2 3" key="1">
    <citation type="journal article" date="2019" name="Emerg. Microbes Infect.">
        <title>Comprehensive subspecies identification of 175 nontuberculous mycobacteria species based on 7547 genomic profiles.</title>
        <authorList>
            <person name="Matsumoto Y."/>
            <person name="Kinjo T."/>
            <person name="Motooka D."/>
            <person name="Nabeya D."/>
            <person name="Jung N."/>
            <person name="Uechi K."/>
            <person name="Horii T."/>
            <person name="Iida T."/>
            <person name="Fujita J."/>
            <person name="Nakamura S."/>
        </authorList>
    </citation>
    <scope>NUCLEOTIDE SEQUENCE [LARGE SCALE GENOMIC DNA]</scope>
    <source>
        <strain evidence="2 3">JCM 30275</strain>
    </source>
</reference>
<dbReference type="KEGG" id="many:MANY_12600"/>
<dbReference type="EMBL" id="AP022620">
    <property type="protein sequence ID" value="BBZ75923.1"/>
    <property type="molecule type" value="Genomic_DNA"/>
</dbReference>
<evidence type="ECO:0000313" key="2">
    <source>
        <dbReference type="EMBL" id="BBZ75923.1"/>
    </source>
</evidence>
<gene>
    <name evidence="2" type="ORF">MANY_12600</name>
</gene>
<dbReference type="InterPro" id="IPR032710">
    <property type="entry name" value="NTF2-like_dom_sf"/>
</dbReference>
<keyword evidence="3" id="KW-1185">Reference proteome</keyword>